<protein>
    <submittedName>
        <fullName evidence="7">Dicarboxylate transporter/tellurite-resistance protein TehA</fullName>
    </submittedName>
</protein>
<evidence type="ECO:0000313" key="8">
    <source>
        <dbReference type="Proteomes" id="UP001349262"/>
    </source>
</evidence>
<evidence type="ECO:0000256" key="1">
    <source>
        <dbReference type="ARBA" id="ARBA00004141"/>
    </source>
</evidence>
<evidence type="ECO:0000256" key="4">
    <source>
        <dbReference type="ARBA" id="ARBA00023136"/>
    </source>
</evidence>
<feature type="transmembrane region" description="Helical" evidence="6">
    <location>
        <begin position="168"/>
        <end position="188"/>
    </location>
</feature>
<dbReference type="Gene3D" id="1.50.10.150">
    <property type="entry name" value="Voltage-dependent anion channel"/>
    <property type="match status" value="1"/>
</dbReference>
<dbReference type="Pfam" id="PF03595">
    <property type="entry name" value="SLAC1"/>
    <property type="match status" value="1"/>
</dbReference>
<feature type="transmembrane region" description="Helical" evidence="6">
    <location>
        <begin position="284"/>
        <end position="301"/>
    </location>
</feature>
<keyword evidence="4 6" id="KW-0472">Membrane</keyword>
<keyword evidence="3 6" id="KW-1133">Transmembrane helix</keyword>
<evidence type="ECO:0000313" key="7">
    <source>
        <dbReference type="EMBL" id="MEE7456618.1"/>
    </source>
</evidence>
<gene>
    <name evidence="7" type="ORF">MRSR164_07465</name>
</gene>
<feature type="transmembrane region" description="Helical" evidence="6">
    <location>
        <begin position="252"/>
        <end position="272"/>
    </location>
</feature>
<accession>A0ABU7T7X4</accession>
<dbReference type="InterPro" id="IPR004695">
    <property type="entry name" value="SLAC1/Mae1/Ssu1/TehA"/>
</dbReference>
<keyword evidence="2 6" id="KW-0812">Transmembrane</keyword>
<feature type="transmembrane region" description="Helical" evidence="6">
    <location>
        <begin position="228"/>
        <end position="246"/>
    </location>
</feature>
<reference evidence="7 8" key="1">
    <citation type="journal article" date="2012" name="Genet. Mol. Biol.">
        <title>Analysis of 16S rRNA and mxaF genes revealing insights into Methylobacterium niche-specific plant association.</title>
        <authorList>
            <person name="Dourado M.N."/>
            <person name="Andreote F.D."/>
            <person name="Dini-Andreote F."/>
            <person name="Conti R."/>
            <person name="Araujo J.M."/>
            <person name="Araujo W.L."/>
        </authorList>
    </citation>
    <scope>NUCLEOTIDE SEQUENCE [LARGE SCALE GENOMIC DNA]</scope>
    <source>
        <strain evidence="7 8">SR1.6/4</strain>
    </source>
</reference>
<evidence type="ECO:0000256" key="5">
    <source>
        <dbReference type="SAM" id="MobiDB-lite"/>
    </source>
</evidence>
<dbReference type="EMBL" id="MLBY01000004">
    <property type="protein sequence ID" value="MEE7456618.1"/>
    <property type="molecule type" value="Genomic_DNA"/>
</dbReference>
<name>A0ABU7T7X4_9HYPH</name>
<proteinExistence type="predicted"/>
<evidence type="ECO:0000256" key="6">
    <source>
        <dbReference type="SAM" id="Phobius"/>
    </source>
</evidence>
<feature type="transmembrane region" description="Helical" evidence="6">
    <location>
        <begin position="67"/>
        <end position="87"/>
    </location>
</feature>
<comment type="subcellular location">
    <subcellularLocation>
        <location evidence="1">Membrane</location>
        <topology evidence="1">Multi-pass membrane protein</topology>
    </subcellularLocation>
</comment>
<feature type="transmembrane region" description="Helical" evidence="6">
    <location>
        <begin position="194"/>
        <end position="216"/>
    </location>
</feature>
<feature type="region of interest" description="Disordered" evidence="5">
    <location>
        <begin position="1"/>
        <end position="21"/>
    </location>
</feature>
<comment type="caution">
    <text evidence="7">The sequence shown here is derived from an EMBL/GenBank/DDBJ whole genome shotgun (WGS) entry which is preliminary data.</text>
</comment>
<dbReference type="PANTHER" id="PTHR37955">
    <property type="entry name" value="TELLURITE RESISTANCE PROTEIN TEHA"/>
    <property type="match status" value="1"/>
</dbReference>
<keyword evidence="8" id="KW-1185">Reference proteome</keyword>
<dbReference type="Proteomes" id="UP001349262">
    <property type="component" value="Unassembled WGS sequence"/>
</dbReference>
<feature type="transmembrane region" description="Helical" evidence="6">
    <location>
        <begin position="35"/>
        <end position="55"/>
    </location>
</feature>
<evidence type="ECO:0000256" key="3">
    <source>
        <dbReference type="ARBA" id="ARBA00022989"/>
    </source>
</evidence>
<feature type="transmembrane region" description="Helical" evidence="6">
    <location>
        <begin position="132"/>
        <end position="156"/>
    </location>
</feature>
<organism evidence="7 8">
    <name type="scientific">Methylobacterium radiotolerans</name>
    <dbReference type="NCBI Taxonomy" id="31998"/>
    <lineage>
        <taxon>Bacteria</taxon>
        <taxon>Pseudomonadati</taxon>
        <taxon>Pseudomonadota</taxon>
        <taxon>Alphaproteobacteria</taxon>
        <taxon>Hyphomicrobiales</taxon>
        <taxon>Methylobacteriaceae</taxon>
        <taxon>Methylobacterium</taxon>
    </lineage>
</organism>
<evidence type="ECO:0000256" key="2">
    <source>
        <dbReference type="ARBA" id="ARBA00022692"/>
    </source>
</evidence>
<dbReference type="InterPro" id="IPR052951">
    <property type="entry name" value="Tellurite_res_ion_channel"/>
</dbReference>
<dbReference type="InterPro" id="IPR038665">
    <property type="entry name" value="Voltage-dep_anion_channel_sf"/>
</dbReference>
<dbReference type="PANTHER" id="PTHR37955:SF1">
    <property type="entry name" value="DEP DOMAIN-CONTAINING PROTEIN"/>
    <property type="match status" value="1"/>
</dbReference>
<feature type="transmembrane region" description="Helical" evidence="6">
    <location>
        <begin position="313"/>
        <end position="337"/>
    </location>
</feature>
<sequence length="347" mass="37431">MRPARFPRSSDVTTSSRKREPSVSRRRRLVWLPRTRVPATFFGMVLGLCGLGNGWRTAARLDLSPAWAGEMLSLLGVAVWAAWLALYAARWLNDRDAVLFELRDPTSAFFASLAPVATMIASVGLAPHWPGAAWVMALAGLTGTTLFAVWGVGGLWMGDRAFEATTPILYTPTVGGGFVAAITCATFEMKELGLLFFGAGLLSWLTLESVVIHRLILQTLPVPLRASLGLHLAPPAVACVAYLAVTDGPPDRLAQILFGYALLHALVMVRLVPWLRKQSFSPAAWAYTFGVSALPLAALRLTERGLDGPSASLAVPLFAAANLIIGWIAARTFVLLLRGKLLPVRNH</sequence>
<feature type="transmembrane region" description="Helical" evidence="6">
    <location>
        <begin position="108"/>
        <end position="126"/>
    </location>
</feature>